<evidence type="ECO:0000259" key="6">
    <source>
        <dbReference type="Pfam" id="PF00085"/>
    </source>
</evidence>
<dbReference type="SUPFAM" id="SSF52833">
    <property type="entry name" value="Thioredoxin-like"/>
    <property type="match status" value="1"/>
</dbReference>
<evidence type="ECO:0000256" key="4">
    <source>
        <dbReference type="ARBA" id="ARBA00023136"/>
    </source>
</evidence>
<evidence type="ECO:0000313" key="9">
    <source>
        <dbReference type="Proteomes" id="UP000078550"/>
    </source>
</evidence>
<evidence type="ECO:0000313" key="7">
    <source>
        <dbReference type="EMBL" id="SBT35760.1"/>
    </source>
</evidence>
<feature type="transmembrane region" description="Helical" evidence="5">
    <location>
        <begin position="290"/>
        <end position="315"/>
    </location>
</feature>
<evidence type="ECO:0000313" key="10">
    <source>
        <dbReference type="Proteomes" id="UP000078555"/>
    </source>
</evidence>
<name>A0A1A8YVQ0_PLAOA</name>
<protein>
    <recommendedName>
        <fullName evidence="6">Thioredoxin domain-containing protein</fullName>
    </recommendedName>
</protein>
<dbReference type="PANTHER" id="PTHR46426">
    <property type="entry name" value="PROTEIN DISULFIDE-ISOMERASE TMX3"/>
    <property type="match status" value="1"/>
</dbReference>
<dbReference type="Pfam" id="PF13848">
    <property type="entry name" value="Thioredoxin_6"/>
    <property type="match status" value="1"/>
</dbReference>
<dbReference type="GO" id="GO:0016020">
    <property type="term" value="C:membrane"/>
    <property type="evidence" value="ECO:0007669"/>
    <property type="project" value="UniProtKB-SubCell"/>
</dbReference>
<dbReference type="AlphaFoldDB" id="A0A1A8YVQ0"/>
<reference evidence="7" key="2">
    <citation type="submission" date="2016-05" db="EMBL/GenBank/DDBJ databases">
        <authorList>
            <person name="Lavstsen T."/>
            <person name="Jespersen J.S."/>
        </authorList>
    </citation>
    <scope>NUCLEOTIDE SEQUENCE [LARGE SCALE GENOMIC DNA]</scope>
</reference>
<keyword evidence="2 5" id="KW-0812">Transmembrane</keyword>
<dbReference type="InterPro" id="IPR013766">
    <property type="entry name" value="Thioredoxin_domain"/>
</dbReference>
<dbReference type="Proteomes" id="UP000078550">
    <property type="component" value="Unassembled WGS sequence"/>
</dbReference>
<evidence type="ECO:0000256" key="1">
    <source>
        <dbReference type="ARBA" id="ARBA00004167"/>
    </source>
</evidence>
<dbReference type="GO" id="GO:0005783">
    <property type="term" value="C:endoplasmic reticulum"/>
    <property type="evidence" value="ECO:0007669"/>
    <property type="project" value="TreeGrafter"/>
</dbReference>
<dbReference type="Proteomes" id="UP000078555">
    <property type="component" value="Unassembled WGS sequence"/>
</dbReference>
<evidence type="ECO:0000313" key="8">
    <source>
        <dbReference type="EMBL" id="SBT35855.1"/>
    </source>
</evidence>
<gene>
    <name evidence="7" type="ORF">POVWA1_029120</name>
    <name evidence="8" type="ORF">POVWA2_027130</name>
</gene>
<sequence length="336" mass="39987">MEMKVVIYAPQCMYCQRIWNKVINLKTEIQNENKKKIYFGEVNCECKSGRSICEKYAVFKIPQLKLFKGNELISTYSNNMSDEIFMKKWIYYVTTPVFQSVDSEEELNSYKSDDSLFLTCSDNLNELCDKLKIGSSQLHVREKYEHATYNLDKVDFEQLNSFVNKNRFPIVRKVDHYSFFNLRSSGNNLILLLLDLEREPNTFISEFTEYAKRYKNLNEYIFAYIDGKYYEEEYYFEDYFYLSHMNEIIDGITNGRIKPKDEEFTKTRIFLVKLKKHMDYIFEKAFKTDLISFIGFLCAVIMIILTGVLVINTIYKIINKSEAKYSSEKKKKLKKN</sequence>
<dbReference type="PANTHER" id="PTHR46426:SF1">
    <property type="entry name" value="PROTEIN DISULFIDE-ISOMERASE TMX3"/>
    <property type="match status" value="1"/>
</dbReference>
<dbReference type="Gene3D" id="3.40.30.10">
    <property type="entry name" value="Glutaredoxin"/>
    <property type="match status" value="2"/>
</dbReference>
<accession>A0A1A8YVQ0</accession>
<feature type="domain" description="Thioredoxin" evidence="6">
    <location>
        <begin position="5"/>
        <end position="82"/>
    </location>
</feature>
<dbReference type="InterPro" id="IPR052250">
    <property type="entry name" value="PDI_TMX3"/>
</dbReference>
<dbReference type="EMBL" id="FLRD01000085">
    <property type="protein sequence ID" value="SBT35760.1"/>
    <property type="molecule type" value="Genomic_DNA"/>
</dbReference>
<keyword evidence="3 5" id="KW-1133">Transmembrane helix</keyword>
<keyword evidence="10" id="KW-1185">Reference proteome</keyword>
<dbReference type="EMBL" id="FLRE01000107">
    <property type="protein sequence ID" value="SBT35855.1"/>
    <property type="molecule type" value="Genomic_DNA"/>
</dbReference>
<evidence type="ECO:0000256" key="3">
    <source>
        <dbReference type="ARBA" id="ARBA00022989"/>
    </source>
</evidence>
<dbReference type="Pfam" id="PF00085">
    <property type="entry name" value="Thioredoxin"/>
    <property type="match status" value="1"/>
</dbReference>
<keyword evidence="4 5" id="KW-0472">Membrane</keyword>
<comment type="subcellular location">
    <subcellularLocation>
        <location evidence="1">Membrane</location>
        <topology evidence="1">Single-pass membrane protein</topology>
    </subcellularLocation>
</comment>
<evidence type="ECO:0000256" key="5">
    <source>
        <dbReference type="SAM" id="Phobius"/>
    </source>
</evidence>
<reference evidence="9 10" key="1">
    <citation type="submission" date="2016-05" db="EMBL/GenBank/DDBJ databases">
        <authorList>
            <person name="Naeem Raeece"/>
        </authorList>
    </citation>
    <scope>NUCLEOTIDE SEQUENCE [LARGE SCALE GENOMIC DNA]</scope>
</reference>
<dbReference type="InterPro" id="IPR036249">
    <property type="entry name" value="Thioredoxin-like_sf"/>
</dbReference>
<proteinExistence type="predicted"/>
<organism evidence="7 10">
    <name type="scientific">Plasmodium ovale wallikeri</name>
    <dbReference type="NCBI Taxonomy" id="864142"/>
    <lineage>
        <taxon>Eukaryota</taxon>
        <taxon>Sar</taxon>
        <taxon>Alveolata</taxon>
        <taxon>Apicomplexa</taxon>
        <taxon>Aconoidasida</taxon>
        <taxon>Haemosporida</taxon>
        <taxon>Plasmodiidae</taxon>
        <taxon>Plasmodium</taxon>
        <taxon>Plasmodium (Plasmodium)</taxon>
    </lineage>
</organism>
<evidence type="ECO:0000256" key="2">
    <source>
        <dbReference type="ARBA" id="ARBA00022692"/>
    </source>
</evidence>